<evidence type="ECO:0000313" key="3">
    <source>
        <dbReference type="Proteomes" id="UP000281553"/>
    </source>
</evidence>
<evidence type="ECO:0000313" key="2">
    <source>
        <dbReference type="EMBL" id="VDN13872.1"/>
    </source>
</evidence>
<dbReference type="OrthoDB" id="10381235at2759"/>
<keyword evidence="1" id="KW-0472">Membrane</keyword>
<reference evidence="2 3" key="1">
    <citation type="submission" date="2018-11" db="EMBL/GenBank/DDBJ databases">
        <authorList>
            <consortium name="Pathogen Informatics"/>
        </authorList>
    </citation>
    <scope>NUCLEOTIDE SEQUENCE [LARGE SCALE GENOMIC DNA]</scope>
</reference>
<dbReference type="Proteomes" id="UP000281553">
    <property type="component" value="Unassembled WGS sequence"/>
</dbReference>
<sequence>MGLRNAHLLTEGRPRLDDVQRAFGFSSTVLTRCVIGVVLVFAIIIPTAAVIPETLNYQMFQAWPLTNANFAFQMHILLIWLAGSAIFCLFMPILFEVENIYLAYKRRQEADRPDSFKPGQSATFTQGIVEKIKSTYTTIMTRIGEFDNETGLLEAG</sequence>
<evidence type="ECO:0000256" key="1">
    <source>
        <dbReference type="SAM" id="Phobius"/>
    </source>
</evidence>
<name>A0A3P7P0G7_DIBLA</name>
<feature type="transmembrane region" description="Helical" evidence="1">
    <location>
        <begin position="71"/>
        <end position="97"/>
    </location>
</feature>
<feature type="transmembrane region" description="Helical" evidence="1">
    <location>
        <begin position="29"/>
        <end position="51"/>
    </location>
</feature>
<organism evidence="2 3">
    <name type="scientific">Dibothriocephalus latus</name>
    <name type="common">Fish tapeworm</name>
    <name type="synonym">Diphyllobothrium latum</name>
    <dbReference type="NCBI Taxonomy" id="60516"/>
    <lineage>
        <taxon>Eukaryota</taxon>
        <taxon>Metazoa</taxon>
        <taxon>Spiralia</taxon>
        <taxon>Lophotrochozoa</taxon>
        <taxon>Platyhelminthes</taxon>
        <taxon>Cestoda</taxon>
        <taxon>Eucestoda</taxon>
        <taxon>Diphyllobothriidea</taxon>
        <taxon>Diphyllobothriidae</taxon>
        <taxon>Dibothriocephalus</taxon>
    </lineage>
</organism>
<keyword evidence="1" id="KW-1133">Transmembrane helix</keyword>
<dbReference type="AlphaFoldDB" id="A0A3P7P0G7"/>
<keyword evidence="3" id="KW-1185">Reference proteome</keyword>
<proteinExistence type="predicted"/>
<keyword evidence="1" id="KW-0812">Transmembrane</keyword>
<dbReference type="EMBL" id="UYRU01057624">
    <property type="protein sequence ID" value="VDN13872.1"/>
    <property type="molecule type" value="Genomic_DNA"/>
</dbReference>
<gene>
    <name evidence="2" type="ORF">DILT_LOCUS9703</name>
</gene>
<protein>
    <submittedName>
        <fullName evidence="2">Uncharacterized protein</fullName>
    </submittedName>
</protein>
<accession>A0A3P7P0G7</accession>